<keyword evidence="3" id="KW-1185">Reference proteome</keyword>
<evidence type="ECO:0000313" key="2">
    <source>
        <dbReference type="EMBL" id="KAL0638623.1"/>
    </source>
</evidence>
<reference evidence="2 3" key="1">
    <citation type="submission" date="2024-02" db="EMBL/GenBank/DDBJ databases">
        <title>Discinaceae phylogenomics.</title>
        <authorList>
            <person name="Dirks A.C."/>
            <person name="James T.Y."/>
        </authorList>
    </citation>
    <scope>NUCLEOTIDE SEQUENCE [LARGE SCALE GENOMIC DNA]</scope>
    <source>
        <strain evidence="2 3">ACD0624</strain>
    </source>
</reference>
<evidence type="ECO:0000256" key="1">
    <source>
        <dbReference type="SAM" id="MobiDB-lite"/>
    </source>
</evidence>
<feature type="region of interest" description="Disordered" evidence="1">
    <location>
        <begin position="92"/>
        <end position="116"/>
    </location>
</feature>
<evidence type="ECO:0000313" key="3">
    <source>
        <dbReference type="Proteomes" id="UP001447188"/>
    </source>
</evidence>
<feature type="region of interest" description="Disordered" evidence="1">
    <location>
        <begin position="1"/>
        <end position="79"/>
    </location>
</feature>
<accession>A0ABR3GRR2</accession>
<name>A0ABR3GRR2_9PEZI</name>
<feature type="compositionally biased region" description="Basic and acidic residues" evidence="1">
    <location>
        <begin position="1"/>
        <end position="17"/>
    </location>
</feature>
<dbReference type="EMBL" id="JBBBZM010000020">
    <property type="protein sequence ID" value="KAL0638623.1"/>
    <property type="molecule type" value="Genomic_DNA"/>
</dbReference>
<sequence length="116" mass="12111">MSSDTEAHRGGKLEDMAVHGTSIPSDSGTQHTVPPSCNRKVERAYDTSTSYTNPLDPAIADNTIDMPSRGEGGLTGEVITGIGDQLPADVEAKRMGQDSSGGKNIDGSKHALKDLS</sequence>
<feature type="compositionally biased region" description="Polar residues" evidence="1">
    <location>
        <begin position="22"/>
        <end position="35"/>
    </location>
</feature>
<feature type="compositionally biased region" description="Basic and acidic residues" evidence="1">
    <location>
        <begin position="106"/>
        <end position="116"/>
    </location>
</feature>
<organism evidence="2 3">
    <name type="scientific">Discina gigas</name>
    <dbReference type="NCBI Taxonomy" id="1032678"/>
    <lineage>
        <taxon>Eukaryota</taxon>
        <taxon>Fungi</taxon>
        <taxon>Dikarya</taxon>
        <taxon>Ascomycota</taxon>
        <taxon>Pezizomycotina</taxon>
        <taxon>Pezizomycetes</taxon>
        <taxon>Pezizales</taxon>
        <taxon>Discinaceae</taxon>
        <taxon>Discina</taxon>
    </lineage>
</organism>
<gene>
    <name evidence="2" type="ORF">Q9L58_002349</name>
</gene>
<protein>
    <submittedName>
        <fullName evidence="2">Uncharacterized protein</fullName>
    </submittedName>
</protein>
<dbReference type="Proteomes" id="UP001447188">
    <property type="component" value="Unassembled WGS sequence"/>
</dbReference>
<comment type="caution">
    <text evidence="2">The sequence shown here is derived from an EMBL/GenBank/DDBJ whole genome shotgun (WGS) entry which is preliminary data.</text>
</comment>
<proteinExistence type="predicted"/>